<evidence type="ECO:0000313" key="2">
    <source>
        <dbReference type="Proteomes" id="UP000499080"/>
    </source>
</evidence>
<evidence type="ECO:0000313" key="1">
    <source>
        <dbReference type="EMBL" id="GBM22345.1"/>
    </source>
</evidence>
<reference evidence="1 2" key="1">
    <citation type="journal article" date="2019" name="Sci. Rep.">
        <title>Orb-weaving spider Araneus ventricosus genome elucidates the spidroin gene catalogue.</title>
        <authorList>
            <person name="Kono N."/>
            <person name="Nakamura H."/>
            <person name="Ohtoshi R."/>
            <person name="Moran D.A.P."/>
            <person name="Shinohara A."/>
            <person name="Yoshida Y."/>
            <person name="Fujiwara M."/>
            <person name="Mori M."/>
            <person name="Tomita M."/>
            <person name="Arakawa K."/>
        </authorList>
    </citation>
    <scope>NUCLEOTIDE SEQUENCE [LARGE SCALE GENOMIC DNA]</scope>
</reference>
<dbReference type="EMBL" id="BGPR01000478">
    <property type="protein sequence ID" value="GBM22345.1"/>
    <property type="molecule type" value="Genomic_DNA"/>
</dbReference>
<protein>
    <submittedName>
        <fullName evidence="1">Uncharacterized protein</fullName>
    </submittedName>
</protein>
<proteinExistence type="predicted"/>
<keyword evidence="2" id="KW-1185">Reference proteome</keyword>
<dbReference type="AlphaFoldDB" id="A0A4Y2E3C4"/>
<sequence length="100" mass="11424">MIDTWHYMHEHHRELKDGELSWDLTAATDNNCLQIPVNKLLLPGDHAYVPLQIAEENTYFVDTSNWGNIPFTDELGFSIQSDSRKIVSSERGDSATFLKS</sequence>
<comment type="caution">
    <text evidence="1">The sequence shown here is derived from an EMBL/GenBank/DDBJ whole genome shotgun (WGS) entry which is preliminary data.</text>
</comment>
<gene>
    <name evidence="1" type="ORF">AVEN_121156_1</name>
</gene>
<accession>A0A4Y2E3C4</accession>
<dbReference type="Proteomes" id="UP000499080">
    <property type="component" value="Unassembled WGS sequence"/>
</dbReference>
<name>A0A4Y2E3C4_ARAVE</name>
<organism evidence="1 2">
    <name type="scientific">Araneus ventricosus</name>
    <name type="common">Orbweaver spider</name>
    <name type="synonym">Epeira ventricosa</name>
    <dbReference type="NCBI Taxonomy" id="182803"/>
    <lineage>
        <taxon>Eukaryota</taxon>
        <taxon>Metazoa</taxon>
        <taxon>Ecdysozoa</taxon>
        <taxon>Arthropoda</taxon>
        <taxon>Chelicerata</taxon>
        <taxon>Arachnida</taxon>
        <taxon>Araneae</taxon>
        <taxon>Araneomorphae</taxon>
        <taxon>Entelegynae</taxon>
        <taxon>Araneoidea</taxon>
        <taxon>Araneidae</taxon>
        <taxon>Araneus</taxon>
    </lineage>
</organism>